<evidence type="ECO:0000313" key="1">
    <source>
        <dbReference type="EMBL" id="ARV77085.1"/>
    </source>
</evidence>
<accession>A0A1Y0SX50</accession>
<dbReference type="Proteomes" id="UP000225448">
    <property type="component" value="Segment"/>
</dbReference>
<sequence>MTREVLEPEILKRFTRYNVYKPTIVLSANAPKPTGDMVVDPKGEYIKAEQLTLVMAAGGLIHVTPEVQEHLVDGNAQKALIRDLGKLGYTDFDQVMKVLTDQRDAVIEPREFEIWVEGWRDNGNDEKAHLIGKATARSFFDAVVELRRTLGDKAKDWKYHKPSGEWSSYGCTFFDNEKDARKFNG</sequence>
<organism evidence="1 2">
    <name type="scientific">Pseudomonas phage Phabio</name>
    <dbReference type="NCBI Taxonomy" id="2006668"/>
    <lineage>
        <taxon>Viruses</taxon>
        <taxon>Duplodnaviria</taxon>
        <taxon>Heunggongvirae</taxon>
        <taxon>Uroviricota</taxon>
        <taxon>Caudoviricetes</taxon>
        <taxon>Chimalliviridae</taxon>
        <taxon>Phabiovirus</taxon>
        <taxon>Phabiovirus phabio</taxon>
    </lineage>
</organism>
<dbReference type="EMBL" id="MF042360">
    <property type="protein sequence ID" value="ARV77085.1"/>
    <property type="molecule type" value="Genomic_DNA"/>
</dbReference>
<evidence type="ECO:0000313" key="2">
    <source>
        <dbReference type="Proteomes" id="UP000225448"/>
    </source>
</evidence>
<reference evidence="1 2" key="1">
    <citation type="submission" date="2017-05" db="EMBL/GenBank/DDBJ databases">
        <authorList>
            <person name="Song R."/>
            <person name="Chenine A.L."/>
            <person name="Ruprecht R.M."/>
        </authorList>
    </citation>
    <scope>NUCLEOTIDE SEQUENCE [LARGE SCALE GENOMIC DNA]</scope>
</reference>
<name>A0A1Y0SX50_9CAUD</name>
<gene>
    <name evidence="1" type="ORF">PHABIO_457</name>
</gene>
<keyword evidence="2" id="KW-1185">Reference proteome</keyword>
<protein>
    <submittedName>
        <fullName evidence="1">Uncharacterized protein</fullName>
    </submittedName>
</protein>
<proteinExistence type="predicted"/>